<feature type="transmembrane region" description="Helical" evidence="1">
    <location>
        <begin position="115"/>
        <end position="137"/>
    </location>
</feature>
<keyword evidence="1" id="KW-1133">Transmembrane helix</keyword>
<dbReference type="AlphaFoldDB" id="A0A382TSW3"/>
<dbReference type="EMBL" id="UINC01138875">
    <property type="protein sequence ID" value="SVD25083.1"/>
    <property type="molecule type" value="Genomic_DNA"/>
</dbReference>
<protein>
    <recommendedName>
        <fullName evidence="3">ABC-2 type transporter domain-containing protein</fullName>
    </recommendedName>
</protein>
<organism evidence="2">
    <name type="scientific">marine metagenome</name>
    <dbReference type="NCBI Taxonomy" id="408172"/>
    <lineage>
        <taxon>unclassified sequences</taxon>
        <taxon>metagenomes</taxon>
        <taxon>ecological metagenomes</taxon>
    </lineage>
</organism>
<accession>A0A382TSW3</accession>
<gene>
    <name evidence="2" type="ORF">METZ01_LOCUS377937</name>
</gene>
<evidence type="ECO:0008006" key="3">
    <source>
        <dbReference type="Google" id="ProtNLM"/>
    </source>
</evidence>
<feature type="transmembrane region" description="Helical" evidence="1">
    <location>
        <begin position="43"/>
        <end position="64"/>
    </location>
</feature>
<evidence type="ECO:0000256" key="1">
    <source>
        <dbReference type="SAM" id="Phobius"/>
    </source>
</evidence>
<feature type="transmembrane region" description="Helical" evidence="1">
    <location>
        <begin position="12"/>
        <end position="31"/>
    </location>
</feature>
<keyword evidence="1" id="KW-0472">Membrane</keyword>
<name>A0A382TSW3_9ZZZZ</name>
<feature type="transmembrane region" description="Helical" evidence="1">
    <location>
        <begin position="71"/>
        <end position="95"/>
    </location>
</feature>
<feature type="non-terminal residue" evidence="2">
    <location>
        <position position="1"/>
    </location>
</feature>
<keyword evidence="1" id="KW-0812">Transmembrane</keyword>
<sequence length="146" mass="15741">PYLLAKLFSRSISVLSLFLIVMIPTMFMVQAQGLTNDMTTSGMLLALGYWSLMLTVLVFLGVTFSVMFTNTLVGITILGVFWYMGLVLLAATYAGDLTADGVLGGLPLVLRGESLMVEVSTILIIGGVPLLTLPFIATRIVNSRDM</sequence>
<proteinExistence type="predicted"/>
<evidence type="ECO:0000313" key="2">
    <source>
        <dbReference type="EMBL" id="SVD25083.1"/>
    </source>
</evidence>
<reference evidence="2" key="1">
    <citation type="submission" date="2018-05" db="EMBL/GenBank/DDBJ databases">
        <authorList>
            <person name="Lanie J.A."/>
            <person name="Ng W.-L."/>
            <person name="Kazmierczak K.M."/>
            <person name="Andrzejewski T.M."/>
            <person name="Davidsen T.M."/>
            <person name="Wayne K.J."/>
            <person name="Tettelin H."/>
            <person name="Glass J.I."/>
            <person name="Rusch D."/>
            <person name="Podicherti R."/>
            <person name="Tsui H.-C.T."/>
            <person name="Winkler M.E."/>
        </authorList>
    </citation>
    <scope>NUCLEOTIDE SEQUENCE</scope>
</reference>